<dbReference type="PANTHER" id="PTHR33919">
    <property type="entry name" value="OS09G0127700 PROTEIN"/>
    <property type="match status" value="1"/>
</dbReference>
<name>A0AA87ZLI9_FICCA</name>
<organism evidence="3 4">
    <name type="scientific">Ficus carica</name>
    <name type="common">Common fig</name>
    <dbReference type="NCBI Taxonomy" id="3494"/>
    <lineage>
        <taxon>Eukaryota</taxon>
        <taxon>Viridiplantae</taxon>
        <taxon>Streptophyta</taxon>
        <taxon>Embryophyta</taxon>
        <taxon>Tracheophyta</taxon>
        <taxon>Spermatophyta</taxon>
        <taxon>Magnoliopsida</taxon>
        <taxon>eudicotyledons</taxon>
        <taxon>Gunneridae</taxon>
        <taxon>Pentapetalae</taxon>
        <taxon>rosids</taxon>
        <taxon>fabids</taxon>
        <taxon>Rosales</taxon>
        <taxon>Moraceae</taxon>
        <taxon>Ficeae</taxon>
        <taxon>Ficus</taxon>
    </lineage>
</organism>
<comment type="caution">
    <text evidence="3">The sequence shown here is derived from an EMBL/GenBank/DDBJ whole genome shotgun (WGS) entry which is preliminary data.</text>
</comment>
<keyword evidence="2" id="KW-1133">Transmembrane helix</keyword>
<dbReference type="Proteomes" id="UP001187192">
    <property type="component" value="Unassembled WGS sequence"/>
</dbReference>
<evidence type="ECO:0008006" key="5">
    <source>
        <dbReference type="Google" id="ProtNLM"/>
    </source>
</evidence>
<gene>
    <name evidence="3" type="ORF">TIFTF001_005182</name>
</gene>
<keyword evidence="4" id="KW-1185">Reference proteome</keyword>
<dbReference type="PANTHER" id="PTHR33919:SF1">
    <property type="entry name" value="OS09G0127700 PROTEIN"/>
    <property type="match status" value="1"/>
</dbReference>
<keyword evidence="2" id="KW-0472">Membrane</keyword>
<feature type="compositionally biased region" description="Basic and acidic residues" evidence="1">
    <location>
        <begin position="1"/>
        <end position="11"/>
    </location>
</feature>
<proteinExistence type="predicted"/>
<evidence type="ECO:0000313" key="4">
    <source>
        <dbReference type="Proteomes" id="UP001187192"/>
    </source>
</evidence>
<dbReference type="AlphaFoldDB" id="A0AA87ZLI9"/>
<feature type="transmembrane region" description="Helical" evidence="2">
    <location>
        <begin position="35"/>
        <end position="53"/>
    </location>
</feature>
<keyword evidence="2" id="KW-0812">Transmembrane</keyword>
<dbReference type="EMBL" id="BTGU01000005">
    <property type="protein sequence ID" value="GMN35270.1"/>
    <property type="molecule type" value="Genomic_DNA"/>
</dbReference>
<evidence type="ECO:0000313" key="3">
    <source>
        <dbReference type="EMBL" id="GMN35270.1"/>
    </source>
</evidence>
<evidence type="ECO:0000256" key="1">
    <source>
        <dbReference type="SAM" id="MobiDB-lite"/>
    </source>
</evidence>
<reference evidence="3" key="1">
    <citation type="submission" date="2023-07" db="EMBL/GenBank/DDBJ databases">
        <title>draft genome sequence of fig (Ficus carica).</title>
        <authorList>
            <person name="Takahashi T."/>
            <person name="Nishimura K."/>
        </authorList>
    </citation>
    <scope>NUCLEOTIDE SEQUENCE</scope>
</reference>
<feature type="region of interest" description="Disordered" evidence="1">
    <location>
        <begin position="1"/>
        <end position="31"/>
    </location>
</feature>
<accession>A0AA87ZLI9</accession>
<feature type="region of interest" description="Disordered" evidence="1">
    <location>
        <begin position="58"/>
        <end position="81"/>
    </location>
</feature>
<sequence>MSPEELKDQSKRPPGHNPGETLHQRRKLPNSPTTMAIAGLVIVGAVAYFTLYATKKPEASARDVGKVTTGTAHPEETRPRK</sequence>
<protein>
    <recommendedName>
        <fullName evidence="5">Transmembrane protein</fullName>
    </recommendedName>
</protein>
<evidence type="ECO:0000256" key="2">
    <source>
        <dbReference type="SAM" id="Phobius"/>
    </source>
</evidence>